<keyword evidence="4 9" id="KW-0812">Transmembrane</keyword>
<protein>
    <submittedName>
        <fullName evidence="12">Putative ATP-binding cassette transporter</fullName>
    </submittedName>
</protein>
<dbReference type="InterPro" id="IPR017871">
    <property type="entry name" value="ABC_transporter-like_CS"/>
</dbReference>
<dbReference type="GO" id="GO:0016887">
    <property type="term" value="F:ATP hydrolysis activity"/>
    <property type="evidence" value="ECO:0007669"/>
    <property type="project" value="InterPro"/>
</dbReference>
<reference evidence="12 13" key="1">
    <citation type="submission" date="2018-06" db="EMBL/GenBank/DDBJ databases">
        <title>Genomic Encyclopedia of Type Strains, Phase III (KMG-III): the genomes of soil and plant-associated and newly described type strains.</title>
        <authorList>
            <person name="Whitman W."/>
        </authorList>
    </citation>
    <scope>NUCLEOTIDE SEQUENCE [LARGE SCALE GENOMIC DNA]</scope>
    <source>
        <strain evidence="12 13">CECT 7646</strain>
    </source>
</reference>
<evidence type="ECO:0000259" key="10">
    <source>
        <dbReference type="PROSITE" id="PS50893"/>
    </source>
</evidence>
<feature type="transmembrane region" description="Helical" evidence="9">
    <location>
        <begin position="25"/>
        <end position="46"/>
    </location>
</feature>
<dbReference type="SUPFAM" id="SSF90123">
    <property type="entry name" value="ABC transporter transmembrane region"/>
    <property type="match status" value="1"/>
</dbReference>
<dbReference type="GO" id="GO:0005524">
    <property type="term" value="F:ATP binding"/>
    <property type="evidence" value="ECO:0007669"/>
    <property type="project" value="UniProtKB-KW"/>
</dbReference>
<feature type="domain" description="ABC transporter" evidence="10">
    <location>
        <begin position="376"/>
        <end position="588"/>
    </location>
</feature>
<dbReference type="PROSITE" id="PS50929">
    <property type="entry name" value="ABC_TM1F"/>
    <property type="match status" value="1"/>
</dbReference>
<dbReference type="PROSITE" id="PS00211">
    <property type="entry name" value="ABC_TRANSPORTER_1"/>
    <property type="match status" value="1"/>
</dbReference>
<dbReference type="PROSITE" id="PS50893">
    <property type="entry name" value="ABC_TRANSPORTER_2"/>
    <property type="match status" value="1"/>
</dbReference>
<dbReference type="CDD" id="cd03223">
    <property type="entry name" value="ABCD_peroxisomal_ALDP"/>
    <property type="match status" value="1"/>
</dbReference>
<dbReference type="Pfam" id="PF06472">
    <property type="entry name" value="ABC_membrane_2"/>
    <property type="match status" value="1"/>
</dbReference>
<feature type="transmembrane region" description="Helical" evidence="9">
    <location>
        <begin position="66"/>
        <end position="91"/>
    </location>
</feature>
<feature type="transmembrane region" description="Helical" evidence="9">
    <location>
        <begin position="139"/>
        <end position="166"/>
    </location>
</feature>
<evidence type="ECO:0000313" key="13">
    <source>
        <dbReference type="Proteomes" id="UP000247540"/>
    </source>
</evidence>
<comment type="caution">
    <text evidence="12">The sequence shown here is derived from an EMBL/GenBank/DDBJ whole genome shotgun (WGS) entry which is preliminary data.</text>
</comment>
<dbReference type="Proteomes" id="UP000247540">
    <property type="component" value="Unassembled WGS sequence"/>
</dbReference>
<evidence type="ECO:0000256" key="3">
    <source>
        <dbReference type="ARBA" id="ARBA00022475"/>
    </source>
</evidence>
<keyword evidence="6 12" id="KW-0067">ATP-binding</keyword>
<dbReference type="InterPro" id="IPR050835">
    <property type="entry name" value="ABC_transporter_sub-D"/>
</dbReference>
<dbReference type="InterPro" id="IPR027417">
    <property type="entry name" value="P-loop_NTPase"/>
</dbReference>
<evidence type="ECO:0000256" key="5">
    <source>
        <dbReference type="ARBA" id="ARBA00022741"/>
    </source>
</evidence>
<evidence type="ECO:0000256" key="7">
    <source>
        <dbReference type="ARBA" id="ARBA00022989"/>
    </source>
</evidence>
<dbReference type="Pfam" id="PF00005">
    <property type="entry name" value="ABC_tran"/>
    <property type="match status" value="1"/>
</dbReference>
<evidence type="ECO:0000256" key="9">
    <source>
        <dbReference type="SAM" id="Phobius"/>
    </source>
</evidence>
<keyword evidence="3" id="KW-1003">Cell membrane</keyword>
<dbReference type="SMART" id="SM00382">
    <property type="entry name" value="AAA"/>
    <property type="match status" value="1"/>
</dbReference>
<dbReference type="GO" id="GO:0005886">
    <property type="term" value="C:plasma membrane"/>
    <property type="evidence" value="ECO:0007669"/>
    <property type="project" value="UniProtKB-SubCell"/>
</dbReference>
<comment type="subcellular location">
    <subcellularLocation>
        <location evidence="1">Cell membrane</location>
        <topology evidence="1">Multi-pass membrane protein</topology>
    </subcellularLocation>
</comment>
<dbReference type="AlphaFoldDB" id="A0A318SCE0"/>
<dbReference type="PANTHER" id="PTHR11384">
    <property type="entry name" value="ATP-BINDING CASSETTE, SUB-FAMILY D MEMBER"/>
    <property type="match status" value="1"/>
</dbReference>
<keyword evidence="2" id="KW-0813">Transport</keyword>
<evidence type="ECO:0000256" key="2">
    <source>
        <dbReference type="ARBA" id="ARBA00022448"/>
    </source>
</evidence>
<name>A0A318SCE0_9BURK</name>
<dbReference type="Gene3D" id="3.40.50.300">
    <property type="entry name" value="P-loop containing nucleotide triphosphate hydrolases"/>
    <property type="match status" value="1"/>
</dbReference>
<evidence type="ECO:0000256" key="4">
    <source>
        <dbReference type="ARBA" id="ARBA00022692"/>
    </source>
</evidence>
<dbReference type="SUPFAM" id="SSF52540">
    <property type="entry name" value="P-loop containing nucleoside triphosphate hydrolases"/>
    <property type="match status" value="1"/>
</dbReference>
<accession>A0A318SCE0</accession>
<proteinExistence type="predicted"/>
<feature type="transmembrane region" description="Helical" evidence="9">
    <location>
        <begin position="271"/>
        <end position="288"/>
    </location>
</feature>
<gene>
    <name evidence="12" type="ORF">DFQ15_12814</name>
</gene>
<dbReference type="InterPro" id="IPR011527">
    <property type="entry name" value="ABC1_TM_dom"/>
</dbReference>
<feature type="transmembrane region" description="Helical" evidence="9">
    <location>
        <begin position="186"/>
        <end position="205"/>
    </location>
</feature>
<dbReference type="GO" id="GO:0140359">
    <property type="term" value="F:ABC-type transporter activity"/>
    <property type="evidence" value="ECO:0007669"/>
    <property type="project" value="InterPro"/>
</dbReference>
<keyword evidence="8 9" id="KW-0472">Membrane</keyword>
<evidence type="ECO:0000256" key="8">
    <source>
        <dbReference type="ARBA" id="ARBA00023136"/>
    </source>
</evidence>
<feature type="domain" description="ABC transmembrane type-1" evidence="11">
    <location>
        <begin position="32"/>
        <end position="330"/>
    </location>
</feature>
<dbReference type="EMBL" id="QJTC01000028">
    <property type="protein sequence ID" value="PYE74223.1"/>
    <property type="molecule type" value="Genomic_DNA"/>
</dbReference>
<organism evidence="12 13">
    <name type="scientific">Xylophilus ampelinus</name>
    <dbReference type="NCBI Taxonomy" id="54067"/>
    <lineage>
        <taxon>Bacteria</taxon>
        <taxon>Pseudomonadati</taxon>
        <taxon>Pseudomonadota</taxon>
        <taxon>Betaproteobacteria</taxon>
        <taxon>Burkholderiales</taxon>
        <taxon>Xylophilus</taxon>
    </lineage>
</organism>
<dbReference type="InterPro" id="IPR003593">
    <property type="entry name" value="AAA+_ATPase"/>
</dbReference>
<keyword evidence="7 9" id="KW-1133">Transmembrane helix</keyword>
<dbReference type="InterPro" id="IPR036640">
    <property type="entry name" value="ABC1_TM_sf"/>
</dbReference>
<evidence type="ECO:0000256" key="1">
    <source>
        <dbReference type="ARBA" id="ARBA00004651"/>
    </source>
</evidence>
<keyword evidence="5" id="KW-0547">Nucleotide-binding</keyword>
<evidence type="ECO:0000313" key="12">
    <source>
        <dbReference type="EMBL" id="PYE74223.1"/>
    </source>
</evidence>
<evidence type="ECO:0000256" key="6">
    <source>
        <dbReference type="ARBA" id="ARBA00022840"/>
    </source>
</evidence>
<evidence type="ECO:0000259" key="11">
    <source>
        <dbReference type="PROSITE" id="PS50929"/>
    </source>
</evidence>
<sequence length="588" mass="64128">MTTLAVPKPSTWSLIRPYWTSHERWSARGLLLLIVAMNMAIVYINVRLNSWSAAFYDALQGKDTAHFGPLLLTFTALALGYIVLAVYSLYFKQMLGFRWRRWLTGDYLRSWLRGDAFYRIERDRLADNPDQRIADDLQALATTTLALSLDLLSTIVTLVSFVFILWSLAGPLVMHFGGSTFTLPGYMVWAAAAYAVVGSLAMQAFGRPLVAVNYRQQQVEANFRFGLVRVRENAEPIALYDGARTEEAHAAGLFDQIRRNWDMVMRYTKRLTLVSAVYAQIAVVLPLALAAPRYFAGAFSFGVLMQVGRAFGTVSDAMSWFISSYATLAEWRATVNRLREFRGLLDAGLATAPLATPATGIVREALPDDAAGDAVLQTRGLTLGLPNGSPVLRVPDLRIDGGQRWLISGPSGSGKSTLLRALAGLWNFGSGSICTRPDVGVLFVSQRSYLPLGRLRDALAYPDTADRHSVAACTEALQAVGLGAFADALDEDAPWTQRLSPGEQQRLAFARVLLQHPALLVLDEATSSLDTAAEADLYALILERLPGLTLVSIAHRASLEVFHDHALALGRSADPADATAEVPAPAPA</sequence>
<dbReference type="InterPro" id="IPR003439">
    <property type="entry name" value="ABC_transporter-like_ATP-bd"/>
</dbReference>
<dbReference type="Gene3D" id="1.20.1560.10">
    <property type="entry name" value="ABC transporter type 1, transmembrane domain"/>
    <property type="match status" value="1"/>
</dbReference>
<keyword evidence="13" id="KW-1185">Reference proteome</keyword>
<dbReference type="PANTHER" id="PTHR11384:SF59">
    <property type="entry name" value="LYSOSOMAL COBALAMIN TRANSPORTER ABCD4"/>
    <property type="match status" value="1"/>
</dbReference>